<proteinExistence type="predicted"/>
<gene>
    <name evidence="1" type="ORF">T05_2914</name>
</gene>
<dbReference type="AlphaFoldDB" id="A0A0V0UCU9"/>
<organism evidence="1 2">
    <name type="scientific">Trichinella murrelli</name>
    <dbReference type="NCBI Taxonomy" id="144512"/>
    <lineage>
        <taxon>Eukaryota</taxon>
        <taxon>Metazoa</taxon>
        <taxon>Ecdysozoa</taxon>
        <taxon>Nematoda</taxon>
        <taxon>Enoplea</taxon>
        <taxon>Dorylaimia</taxon>
        <taxon>Trichinellida</taxon>
        <taxon>Trichinellidae</taxon>
        <taxon>Trichinella</taxon>
    </lineage>
</organism>
<dbReference type="EMBL" id="JYDJ01000027">
    <property type="protein sequence ID" value="KRX48567.1"/>
    <property type="molecule type" value="Genomic_DNA"/>
</dbReference>
<evidence type="ECO:0000313" key="1">
    <source>
        <dbReference type="EMBL" id="KRX48567.1"/>
    </source>
</evidence>
<keyword evidence="2" id="KW-1185">Reference proteome</keyword>
<dbReference type="Proteomes" id="UP000055048">
    <property type="component" value="Unassembled WGS sequence"/>
</dbReference>
<evidence type="ECO:0000313" key="2">
    <source>
        <dbReference type="Proteomes" id="UP000055048"/>
    </source>
</evidence>
<protein>
    <submittedName>
        <fullName evidence="1">Uncharacterized protein</fullName>
    </submittedName>
</protein>
<comment type="caution">
    <text evidence="1">The sequence shown here is derived from an EMBL/GenBank/DDBJ whole genome shotgun (WGS) entry which is preliminary data.</text>
</comment>
<reference evidence="1 2" key="1">
    <citation type="submission" date="2015-01" db="EMBL/GenBank/DDBJ databases">
        <title>Evolution of Trichinella species and genotypes.</title>
        <authorList>
            <person name="Korhonen P.K."/>
            <person name="Edoardo P."/>
            <person name="Giuseppe L.R."/>
            <person name="Gasser R.B."/>
        </authorList>
    </citation>
    <scope>NUCLEOTIDE SEQUENCE [LARGE SCALE GENOMIC DNA]</scope>
    <source>
        <strain evidence="1">ISS417</strain>
    </source>
</reference>
<name>A0A0V0UCU9_9BILA</name>
<sequence length="61" mass="7047">MQSVEMKPTKPTSSEHLANDRSCKKEIYIMDNDLLFKVMQVAQRGTFFCTGELYGQLFPKD</sequence>
<accession>A0A0V0UCU9</accession>